<organism evidence="1">
    <name type="scientific">Pectinophora gossypiella</name>
    <name type="common">Cotton pink bollworm</name>
    <name type="synonym">Depressaria gossypiella</name>
    <dbReference type="NCBI Taxonomy" id="13191"/>
    <lineage>
        <taxon>Eukaryota</taxon>
        <taxon>Metazoa</taxon>
        <taxon>Ecdysozoa</taxon>
        <taxon>Arthropoda</taxon>
        <taxon>Hexapoda</taxon>
        <taxon>Insecta</taxon>
        <taxon>Pterygota</taxon>
        <taxon>Neoptera</taxon>
        <taxon>Endopterygota</taxon>
        <taxon>Lepidoptera</taxon>
        <taxon>Glossata</taxon>
        <taxon>Ditrysia</taxon>
        <taxon>Gelechioidea</taxon>
        <taxon>Gelechiidae</taxon>
        <taxon>Apatetrinae</taxon>
        <taxon>Pectinophora</taxon>
    </lineage>
</organism>
<gene>
    <name evidence="1" type="ORF">g.14212</name>
</gene>
<sequence length="179" mass="20965">MLINCHSWSTVVTTYLQEFPDITMENKKQLEELLESDDELPDAYEDIPEVPAYQNDNRFDAIEFPWIENKIFSMQNVSAPKISIQNSSKHEQNKKPNNDIIIIKGFLPKQDVYCLKCIADNSSDDIFVWFLNFLIHKDMQADYPFLKSCLIPDAIRQESYKSYKIHPKSKSTYNIIFAK</sequence>
<evidence type="ECO:0000313" key="1">
    <source>
        <dbReference type="EMBL" id="JAT85307.1"/>
    </source>
</evidence>
<dbReference type="EMBL" id="GDQN01005747">
    <property type="protein sequence ID" value="JAT85307.1"/>
    <property type="molecule type" value="Transcribed_RNA"/>
</dbReference>
<proteinExistence type="predicted"/>
<dbReference type="AlphaFoldDB" id="A0A1E1WEF6"/>
<dbReference type="OrthoDB" id="7369230at2759"/>
<accession>A0A1E1WEF6</accession>
<reference evidence="1" key="1">
    <citation type="submission" date="2015-09" db="EMBL/GenBank/DDBJ databases">
        <title>De novo assembly of Pectinophora gossypiella (Pink Bollworm) gut transcriptome.</title>
        <authorList>
            <person name="Tassone E.E."/>
        </authorList>
    </citation>
    <scope>NUCLEOTIDE SEQUENCE</scope>
</reference>
<name>A0A1E1WEF6_PECGO</name>
<protein>
    <submittedName>
        <fullName evidence="1">Uncharacterized protein</fullName>
    </submittedName>
</protein>